<reference evidence="2 3" key="1">
    <citation type="submission" date="2018-06" db="EMBL/GenBank/DDBJ databases">
        <authorList>
            <consortium name="Pathogen Informatics"/>
            <person name="Doyle S."/>
        </authorList>
    </citation>
    <scope>NUCLEOTIDE SEQUENCE [LARGE SCALE GENOMIC DNA]</scope>
    <source>
        <strain evidence="2 3">NCTC10742</strain>
    </source>
</reference>
<name>A0A379MPJ5_9MYCO</name>
<gene>
    <name evidence="2" type="ORF">NCTC10742_06131</name>
</gene>
<accession>A0A379MPJ5</accession>
<sequence length="55" mass="6047">MSAGFPHTSYSDVTSAKRLAAKTRRVSPLAHSSHRQRQDLLIELTDGLRAANRNG</sequence>
<feature type="region of interest" description="Disordered" evidence="1">
    <location>
        <begin position="1"/>
        <end position="55"/>
    </location>
</feature>
<dbReference type="Proteomes" id="UP000254291">
    <property type="component" value="Unassembled WGS sequence"/>
</dbReference>
<evidence type="ECO:0000256" key="1">
    <source>
        <dbReference type="SAM" id="MobiDB-lite"/>
    </source>
</evidence>
<dbReference type="EMBL" id="UGQM01000009">
    <property type="protein sequence ID" value="SUE32767.1"/>
    <property type="molecule type" value="Genomic_DNA"/>
</dbReference>
<dbReference type="AlphaFoldDB" id="A0A379MPJ5"/>
<organism evidence="2 3">
    <name type="scientific">Mycolicibacterium gilvum</name>
    <dbReference type="NCBI Taxonomy" id="1804"/>
    <lineage>
        <taxon>Bacteria</taxon>
        <taxon>Bacillati</taxon>
        <taxon>Actinomycetota</taxon>
        <taxon>Actinomycetes</taxon>
        <taxon>Mycobacteriales</taxon>
        <taxon>Mycobacteriaceae</taxon>
        <taxon>Mycolicibacterium</taxon>
    </lineage>
</organism>
<evidence type="ECO:0000313" key="2">
    <source>
        <dbReference type="EMBL" id="SUE32767.1"/>
    </source>
</evidence>
<protein>
    <submittedName>
        <fullName evidence="2">Uncharacterized protein</fullName>
    </submittedName>
</protein>
<evidence type="ECO:0000313" key="3">
    <source>
        <dbReference type="Proteomes" id="UP000254291"/>
    </source>
</evidence>
<proteinExistence type="predicted"/>